<dbReference type="PANTHER" id="PTHR46033">
    <property type="entry name" value="PROTEIN MAIN-LIKE 2"/>
    <property type="match status" value="1"/>
</dbReference>
<accession>A0A1S4AVS5</accession>
<evidence type="ECO:0000259" key="1">
    <source>
        <dbReference type="Pfam" id="PF10536"/>
    </source>
</evidence>
<reference evidence="2 3" key="1">
    <citation type="submission" date="2025-04" db="UniProtKB">
        <authorList>
            <consortium name="RefSeq"/>
        </authorList>
    </citation>
    <scope>IDENTIFICATION</scope>
</reference>
<evidence type="ECO:0000313" key="3">
    <source>
        <dbReference type="RefSeq" id="XP_016480681.1"/>
    </source>
</evidence>
<dbReference type="PANTHER" id="PTHR46033:SF65">
    <property type="entry name" value="AMINOTRANSFERASE-LIKE PLANT MOBILE DOMAIN-CONTAINING PROTEIN"/>
    <property type="match status" value="1"/>
</dbReference>
<organism evidence="2">
    <name type="scientific">Nicotiana tabacum</name>
    <name type="common">Common tobacco</name>
    <dbReference type="NCBI Taxonomy" id="4097"/>
    <lineage>
        <taxon>Eukaryota</taxon>
        <taxon>Viridiplantae</taxon>
        <taxon>Streptophyta</taxon>
        <taxon>Embryophyta</taxon>
        <taxon>Tracheophyta</taxon>
        <taxon>Spermatophyta</taxon>
        <taxon>Magnoliopsida</taxon>
        <taxon>eudicotyledons</taxon>
        <taxon>Gunneridae</taxon>
        <taxon>Pentapetalae</taxon>
        <taxon>asterids</taxon>
        <taxon>lamiids</taxon>
        <taxon>Solanales</taxon>
        <taxon>Solanaceae</taxon>
        <taxon>Nicotianoideae</taxon>
        <taxon>Nicotianeae</taxon>
        <taxon>Nicotiana</taxon>
    </lineage>
</organism>
<sequence>MLQGWSSFRACAILSLGKGEKLLLHSLEPGWNEARTWKSWPYPIKTWINWVDRLEKEKGEKWRNAGMYDAIQLSKIDIPLEKNLLYAALCFWSISSNSFHFNFGIMGPTVLDIVALTGLRPHGEDISAILCAPKSTFTLPKGEKGKRLSYGKFLELSMKKGDVTEDEHISFLIMWLSKYVFCNGSGRVTKECSELAIALAEGRKLAFAPFVLSHLYRGCRDLVLRRFGCAGGPFWILQLWLQSYFPEYGPLTYESQNCPTYGVSLAQGKLKHKSFQECFKFFYSCSS</sequence>
<dbReference type="PaxDb" id="4097-A0A1S4AVS5"/>
<proteinExistence type="predicted"/>
<dbReference type="OMA" id="CTIEFAG"/>
<feature type="domain" description="Aminotransferase-like plant mobile" evidence="1">
    <location>
        <begin position="66"/>
        <end position="254"/>
    </location>
</feature>
<dbReference type="RefSeq" id="XP_016480681.1">
    <property type="nucleotide sequence ID" value="XM_016625195.1"/>
</dbReference>
<dbReference type="AlphaFoldDB" id="A0A1S4AVS5"/>
<protein>
    <recommendedName>
        <fullName evidence="1">Aminotransferase-like plant mobile domain-containing protein</fullName>
    </recommendedName>
</protein>
<dbReference type="InterPro" id="IPR019557">
    <property type="entry name" value="AminoTfrase-like_pln_mobile"/>
</dbReference>
<dbReference type="OrthoDB" id="1258364at2759"/>
<dbReference type="KEGG" id="nta:107801805"/>
<evidence type="ECO:0000313" key="2">
    <source>
        <dbReference type="RefSeq" id="XP_016480680.1"/>
    </source>
</evidence>
<dbReference type="RefSeq" id="XP_016480680.1">
    <property type="nucleotide sequence ID" value="XM_016625194.1"/>
</dbReference>
<dbReference type="GO" id="GO:0010073">
    <property type="term" value="P:meristem maintenance"/>
    <property type="evidence" value="ECO:0007669"/>
    <property type="project" value="InterPro"/>
</dbReference>
<dbReference type="InterPro" id="IPR044824">
    <property type="entry name" value="MAIN-like"/>
</dbReference>
<gene>
    <name evidence="2 3" type="primary">LOC107801805</name>
</gene>
<name>A0A1S4AVS5_TOBAC</name>
<dbReference type="Pfam" id="PF10536">
    <property type="entry name" value="PMD"/>
    <property type="match status" value="1"/>
</dbReference>